<feature type="repeat" description="WD" evidence="3">
    <location>
        <begin position="918"/>
        <end position="959"/>
    </location>
</feature>
<keyword evidence="2" id="KW-0677">Repeat</keyword>
<sequence>MSDTHPSKLKRGIVKRFLRKTEKVFKTRFKSKSRPSPIASPSCNRSSSLSAPQAEPSSQNKPFENIQLPAQTSKVSALSLDQGASVAQSGPKAASVTTQPTIESKEKNGGKSWKALATALHALHKTSKPLPMLQSVVGTLVPCLDTLQAAAKNRQDFEALALDLAEQINVLEKHLRNTSLQFLSDGVSNVIQSIETEVEYIDKKRKQRAVQRITGVDKDAENLIQCYRRIEGLFRRLQTDANLSTWSIANEQLANTRLETMSPAKLASYNSALSVSINRRTCTENTRLAILSGLNDWSSDLAGAKFYWMSGMAGTGKTTIACTKCETLERHKQLGASFFCTRTSPECRSAKRIVPTIAYQLARYSRPFQVALCRALEKDPDISTRKFSIQFESLLKGPLLEVEEAIPENVVVVIDALDECDDSEEVRMFLTELFRVAKYLPLKFLVTSRPEPEIREQMLSHTENARSVLHLHEIERSLVQADIELYLKEELAPLAPSNFQIRRLAELSGNLFIYAATVVRYIRSKKKSTNPTQRLQAMLSVQSGSSKRYAEIDGLYIAILDAALDEEELEDTEAENVRLVLWTAVCVREPVTIETLSTLAGITQEEVESVLQSLRSVLYVSEGSGLVSTLHASFPDFILGRERSGRFFCDEKTHGQVMARQCFGITRAQLRFNICNLNVLRAIGSATYPVGGISIKSAIVLDGSAKLDQVNERWIDWTPEDAIMASYTQQFLIGFSSNPVCLSTPHIYISALPFCLKSNAVHTRYWNRTKGLIDVTGTALTRTISSALASWDTGAVVKSIAISPDGGLIAFGGPDGKIGTIDRSSGALLARPFRGHTDSVRSLAFSPDGTRIVSGSTDKTVWVWNVPNGAPAFDPFIGHSGKIHSVAFSPDGKLVVSGSRDKTVRLWDAHNGTIFATLEGHTDWVRSVAFSPDGTLVASCSYDKSIRVWNVQDKALVVNAFKGHTDWIRTVAFSPDSSRIVSGSSDLTVRVQNTRDGTLTIPPFEGHTEPLRSVVFSPDGTLIASAACDKTVLIWNAYSGTLFADPFLEHTDRVRAAVFSPGGTEIISGSRDRTIRVWKIQPSADATPPSKVKTTSITSVAFSPDGKIVISGSQKHTLSIWNARDGTLHRGPLKGHSGQVNSVSVSPNSELVTSGSEDQTVCVWDVRDGTLAAPPFKGHTGPIHSVTFSPDGMNIASGSEDKTIRLWKTQDGALSADPFTGHTGPVLSVAFSPDGKNIVSGSADRTISIWNVQDAKLENLIKGHTDRVTSVAFSPDGNRIVSGSQDRTIRVWNVAGGTLVSRPFKGHSDWIQSVAFSPDGLSIVSGSDDCTIRLWSTEDGKPIVPPFKGHSDYVHSVAFSPDGTRIVSGSGDGTIRIVGIQKSSNSTPPLAGDWQVTESGWVINAAGQRLFFVPPEIHNVLRLAPHSLVIGNPYSVQVNCDDLDVVLGDQWSRCFVTEA</sequence>
<dbReference type="InterPro" id="IPR027417">
    <property type="entry name" value="P-loop_NTPase"/>
</dbReference>
<dbReference type="PRINTS" id="PR00320">
    <property type="entry name" value="GPROTEINBRPT"/>
</dbReference>
<dbReference type="InterPro" id="IPR020472">
    <property type="entry name" value="WD40_PAC1"/>
</dbReference>
<feature type="repeat" description="WD" evidence="3">
    <location>
        <begin position="1090"/>
        <end position="1131"/>
    </location>
</feature>
<dbReference type="Gene3D" id="2.130.10.10">
    <property type="entry name" value="YVTN repeat-like/Quinoprotein amine dehydrogenase"/>
    <property type="match status" value="6"/>
</dbReference>
<dbReference type="InterPro" id="IPR056884">
    <property type="entry name" value="NPHP3-like_N"/>
</dbReference>
<feature type="compositionally biased region" description="Polar residues" evidence="4">
    <location>
        <begin position="39"/>
        <end position="64"/>
    </location>
</feature>
<dbReference type="Pfam" id="PF24883">
    <property type="entry name" value="NPHP3_N"/>
    <property type="match status" value="1"/>
</dbReference>
<accession>A0A5N5QFH0</accession>
<reference evidence="6 7" key="1">
    <citation type="journal article" date="2019" name="Fungal Biol. Biotechnol.">
        <title>Draft genome sequence of fastidious pathogen Ceratobasidium theobromae, which causes vascular-streak dieback in Theobroma cacao.</title>
        <authorList>
            <person name="Ali S.S."/>
            <person name="Asman A."/>
            <person name="Shao J."/>
            <person name="Firmansyah A.P."/>
            <person name="Susilo A.W."/>
            <person name="Rosmana A."/>
            <person name="McMahon P."/>
            <person name="Junaid M."/>
            <person name="Guest D."/>
            <person name="Kheng T.Y."/>
            <person name="Meinhardt L.W."/>
            <person name="Bailey B.A."/>
        </authorList>
    </citation>
    <scope>NUCLEOTIDE SEQUENCE [LARGE SCALE GENOMIC DNA]</scope>
    <source>
        <strain evidence="6 7">CT2</strain>
    </source>
</reference>
<dbReference type="Gene3D" id="3.40.50.300">
    <property type="entry name" value="P-loop containing nucleotide triphosphate hydrolases"/>
    <property type="match status" value="1"/>
</dbReference>
<evidence type="ECO:0000313" key="7">
    <source>
        <dbReference type="Proteomes" id="UP000383932"/>
    </source>
</evidence>
<feature type="repeat" description="WD" evidence="3">
    <location>
        <begin position="1047"/>
        <end position="1081"/>
    </location>
</feature>
<feature type="region of interest" description="Disordered" evidence="4">
    <location>
        <begin position="25"/>
        <end position="64"/>
    </location>
</feature>
<dbReference type="PANTHER" id="PTHR19848:SF8">
    <property type="entry name" value="F-BOX AND WD REPEAT DOMAIN CONTAINING 7"/>
    <property type="match status" value="1"/>
</dbReference>
<name>A0A5N5QFH0_9AGAM</name>
<dbReference type="CDD" id="cd21037">
    <property type="entry name" value="MLKL_NTD"/>
    <property type="match status" value="1"/>
</dbReference>
<evidence type="ECO:0000259" key="5">
    <source>
        <dbReference type="PROSITE" id="PS50837"/>
    </source>
</evidence>
<evidence type="ECO:0000256" key="2">
    <source>
        <dbReference type="ARBA" id="ARBA00022737"/>
    </source>
</evidence>
<dbReference type="OrthoDB" id="538223at2759"/>
<feature type="domain" description="NACHT" evidence="5">
    <location>
        <begin position="305"/>
        <end position="458"/>
    </location>
</feature>
<dbReference type="PROSITE" id="PS50837">
    <property type="entry name" value="NACHT"/>
    <property type="match status" value="1"/>
</dbReference>
<keyword evidence="7" id="KW-1185">Reference proteome</keyword>
<keyword evidence="1 3" id="KW-0853">WD repeat</keyword>
<dbReference type="InterPro" id="IPR015943">
    <property type="entry name" value="WD40/YVTN_repeat-like_dom_sf"/>
</dbReference>
<dbReference type="SUPFAM" id="SSF50978">
    <property type="entry name" value="WD40 repeat-like"/>
    <property type="match status" value="1"/>
</dbReference>
<dbReference type="InterPro" id="IPR059179">
    <property type="entry name" value="MLKL-like_MCAfunc"/>
</dbReference>
<feature type="region of interest" description="Disordered" evidence="4">
    <location>
        <begin position="82"/>
        <end position="110"/>
    </location>
</feature>
<dbReference type="PROSITE" id="PS50294">
    <property type="entry name" value="WD_REPEATS_REGION"/>
    <property type="match status" value="13"/>
</dbReference>
<feature type="repeat" description="WD" evidence="3">
    <location>
        <begin position="961"/>
        <end position="1002"/>
    </location>
</feature>
<feature type="repeat" description="WD" evidence="3">
    <location>
        <begin position="1176"/>
        <end position="1217"/>
    </location>
</feature>
<dbReference type="PANTHER" id="PTHR19848">
    <property type="entry name" value="WD40 REPEAT PROTEIN"/>
    <property type="match status" value="1"/>
</dbReference>
<feature type="repeat" description="WD" evidence="3">
    <location>
        <begin position="1304"/>
        <end position="1345"/>
    </location>
</feature>
<dbReference type="InterPro" id="IPR019775">
    <property type="entry name" value="WD40_repeat_CS"/>
</dbReference>
<feature type="repeat" description="WD" evidence="3">
    <location>
        <begin position="1347"/>
        <end position="1377"/>
    </location>
</feature>
<evidence type="ECO:0000256" key="1">
    <source>
        <dbReference type="ARBA" id="ARBA00022574"/>
    </source>
</evidence>
<feature type="repeat" description="WD" evidence="3">
    <location>
        <begin position="833"/>
        <end position="874"/>
    </location>
</feature>
<dbReference type="EMBL" id="SSOP01000202">
    <property type="protein sequence ID" value="KAB5590057.1"/>
    <property type="molecule type" value="Genomic_DNA"/>
</dbReference>
<evidence type="ECO:0000256" key="3">
    <source>
        <dbReference type="PROSITE-ProRule" id="PRU00221"/>
    </source>
</evidence>
<gene>
    <name evidence="6" type="ORF">CTheo_6497</name>
</gene>
<organism evidence="6 7">
    <name type="scientific">Ceratobasidium theobromae</name>
    <dbReference type="NCBI Taxonomy" id="1582974"/>
    <lineage>
        <taxon>Eukaryota</taxon>
        <taxon>Fungi</taxon>
        <taxon>Dikarya</taxon>
        <taxon>Basidiomycota</taxon>
        <taxon>Agaricomycotina</taxon>
        <taxon>Agaricomycetes</taxon>
        <taxon>Cantharellales</taxon>
        <taxon>Ceratobasidiaceae</taxon>
        <taxon>Ceratobasidium</taxon>
    </lineage>
</organism>
<feature type="repeat" description="WD" evidence="3">
    <location>
        <begin position="1004"/>
        <end position="1045"/>
    </location>
</feature>
<evidence type="ECO:0000256" key="4">
    <source>
        <dbReference type="SAM" id="MobiDB-lite"/>
    </source>
</evidence>
<dbReference type="Proteomes" id="UP000383932">
    <property type="component" value="Unassembled WGS sequence"/>
</dbReference>
<dbReference type="SUPFAM" id="SSF52540">
    <property type="entry name" value="P-loop containing nucleoside triphosphate hydrolases"/>
    <property type="match status" value="1"/>
</dbReference>
<dbReference type="PROSITE" id="PS50082">
    <property type="entry name" value="WD_REPEATS_2"/>
    <property type="match status" value="13"/>
</dbReference>
<dbReference type="InterPro" id="IPR036322">
    <property type="entry name" value="WD40_repeat_dom_sf"/>
</dbReference>
<dbReference type="InterPro" id="IPR007111">
    <property type="entry name" value="NACHT_NTPase"/>
</dbReference>
<proteinExistence type="predicted"/>
<dbReference type="CDD" id="cd00200">
    <property type="entry name" value="WD40"/>
    <property type="match status" value="2"/>
</dbReference>
<dbReference type="InterPro" id="IPR011047">
    <property type="entry name" value="Quinoprotein_ADH-like_sf"/>
</dbReference>
<dbReference type="SMART" id="SM00320">
    <property type="entry name" value="WD40"/>
    <property type="match status" value="14"/>
</dbReference>
<feature type="repeat" description="WD" evidence="3">
    <location>
        <begin position="1133"/>
        <end position="1174"/>
    </location>
</feature>
<feature type="repeat" description="WD" evidence="3">
    <location>
        <begin position="876"/>
        <end position="917"/>
    </location>
</feature>
<dbReference type="InterPro" id="IPR001680">
    <property type="entry name" value="WD40_rpt"/>
</dbReference>
<feature type="repeat" description="WD" evidence="3">
    <location>
        <begin position="1219"/>
        <end position="1260"/>
    </location>
</feature>
<dbReference type="SUPFAM" id="SSF50998">
    <property type="entry name" value="Quinoprotein alcohol dehydrogenase-like"/>
    <property type="match status" value="1"/>
</dbReference>
<evidence type="ECO:0000313" key="6">
    <source>
        <dbReference type="EMBL" id="KAB5590057.1"/>
    </source>
</evidence>
<feature type="repeat" description="WD" evidence="3">
    <location>
        <begin position="1261"/>
        <end position="1302"/>
    </location>
</feature>
<protein>
    <submittedName>
        <fullName evidence="6">Notchless protein</fullName>
    </submittedName>
</protein>
<dbReference type="Pfam" id="PF00400">
    <property type="entry name" value="WD40"/>
    <property type="match status" value="13"/>
</dbReference>
<comment type="caution">
    <text evidence="6">The sequence shown here is derived from an EMBL/GenBank/DDBJ whole genome shotgun (WGS) entry which is preliminary data.</text>
</comment>
<dbReference type="PROSITE" id="PS00678">
    <property type="entry name" value="WD_REPEATS_1"/>
    <property type="match status" value="5"/>
</dbReference>